<dbReference type="EMBL" id="CP074694">
    <property type="protein sequence ID" value="QVL33419.1"/>
    <property type="molecule type" value="Genomic_DNA"/>
</dbReference>
<name>A0A8E6B8G5_9BACT</name>
<protein>
    <recommendedName>
        <fullName evidence="4">Secreted protein</fullName>
    </recommendedName>
</protein>
<evidence type="ECO:0000256" key="1">
    <source>
        <dbReference type="SAM" id="SignalP"/>
    </source>
</evidence>
<dbReference type="RefSeq" id="WP_213498308.1">
    <property type="nucleotide sequence ID" value="NZ_CP074694.1"/>
</dbReference>
<feature type="chain" id="PRO_5034137657" description="Secreted protein" evidence="1">
    <location>
        <begin position="22"/>
        <end position="164"/>
    </location>
</feature>
<evidence type="ECO:0000313" key="3">
    <source>
        <dbReference type="Proteomes" id="UP000676194"/>
    </source>
</evidence>
<reference evidence="2" key="1">
    <citation type="submission" date="2021-05" db="EMBL/GenBank/DDBJ databases">
        <title>Complete genome sequence of the cellulolytic planctomycete Telmatocola sphagniphila SP2T and characterization of the first cellulase from planctomycetes.</title>
        <authorList>
            <person name="Rakitin A.L."/>
            <person name="Beletsky A.V."/>
            <person name="Naumoff D.G."/>
            <person name="Kulichevskaya I.S."/>
            <person name="Mardanov A.V."/>
            <person name="Ravin N.V."/>
            <person name="Dedysh S.N."/>
        </authorList>
    </citation>
    <scope>NUCLEOTIDE SEQUENCE</scope>
    <source>
        <strain evidence="2">SP2T</strain>
    </source>
</reference>
<accession>A0A8E6B8G5</accession>
<dbReference type="AlphaFoldDB" id="A0A8E6B8G5"/>
<dbReference type="Proteomes" id="UP000676194">
    <property type="component" value="Chromosome"/>
</dbReference>
<organism evidence="2 3">
    <name type="scientific">Telmatocola sphagniphila</name>
    <dbReference type="NCBI Taxonomy" id="1123043"/>
    <lineage>
        <taxon>Bacteria</taxon>
        <taxon>Pseudomonadati</taxon>
        <taxon>Planctomycetota</taxon>
        <taxon>Planctomycetia</taxon>
        <taxon>Gemmatales</taxon>
        <taxon>Gemmataceae</taxon>
    </lineage>
</organism>
<feature type="signal peptide" evidence="1">
    <location>
        <begin position="1"/>
        <end position="21"/>
    </location>
</feature>
<sequence length="164" mass="18844">MRTFYVVCLGIFLSVSGSVYCVCSSSSQTEEFDSKDPFISEQEAERVLSEEQQKEEILDGLLTQTGSRLHLRELTCRNLLHNEIDIPTAFKIFDYLNRCAKDPTHPEAAWKSDFERHSWIAEQIRTNLRFGVGPLEPEGASERIQVILNRISWMLAEMQCNGRN</sequence>
<gene>
    <name evidence="2" type="ORF">KIH39_05765</name>
</gene>
<keyword evidence="3" id="KW-1185">Reference proteome</keyword>
<evidence type="ECO:0000313" key="2">
    <source>
        <dbReference type="EMBL" id="QVL33419.1"/>
    </source>
</evidence>
<evidence type="ECO:0008006" key="4">
    <source>
        <dbReference type="Google" id="ProtNLM"/>
    </source>
</evidence>
<proteinExistence type="predicted"/>
<dbReference type="KEGG" id="tsph:KIH39_05765"/>
<keyword evidence="1" id="KW-0732">Signal</keyword>